<dbReference type="EMBL" id="NEFY01000005">
    <property type="protein sequence ID" value="OZC36201.1"/>
    <property type="molecule type" value="Genomic_DNA"/>
</dbReference>
<evidence type="ECO:0000313" key="2">
    <source>
        <dbReference type="EMBL" id="OZC36201.1"/>
    </source>
</evidence>
<dbReference type="SUPFAM" id="SSF53850">
    <property type="entry name" value="Periplasmic binding protein-like II"/>
    <property type="match status" value="1"/>
</dbReference>
<evidence type="ECO:0000256" key="1">
    <source>
        <dbReference type="SAM" id="SignalP"/>
    </source>
</evidence>
<dbReference type="Proteomes" id="UP000216984">
    <property type="component" value="Unassembled WGS sequence"/>
</dbReference>
<reference evidence="2 3" key="1">
    <citation type="submission" date="2017-06" db="EMBL/GenBank/DDBJ databases">
        <title>Draft genome sequence of the halophilic bacterium Marinobacter vinifirmus FB1.</title>
        <authorList>
            <person name="Stepanov V.G."/>
            <person name="Roberts D.J."/>
            <person name="Fox G.E."/>
        </authorList>
    </citation>
    <scope>NUCLEOTIDE SEQUENCE [LARGE SCALE GENOMIC DNA]</scope>
    <source>
        <strain evidence="2 3">FB1</strain>
    </source>
</reference>
<dbReference type="RefSeq" id="WP_094624813.1">
    <property type="nucleotide sequence ID" value="NZ_NEFY01000005.1"/>
</dbReference>
<proteinExistence type="predicted"/>
<organism evidence="2 3">
    <name type="scientific">Marinobacter vinifirmus</name>
    <dbReference type="NCBI Taxonomy" id="355591"/>
    <lineage>
        <taxon>Bacteria</taxon>
        <taxon>Pseudomonadati</taxon>
        <taxon>Pseudomonadota</taxon>
        <taxon>Gammaproteobacteria</taxon>
        <taxon>Pseudomonadales</taxon>
        <taxon>Marinobacteraceae</taxon>
        <taxon>Marinobacter</taxon>
    </lineage>
</organism>
<evidence type="ECO:0008006" key="4">
    <source>
        <dbReference type="Google" id="ProtNLM"/>
    </source>
</evidence>
<evidence type="ECO:0000313" key="3">
    <source>
        <dbReference type="Proteomes" id="UP000216984"/>
    </source>
</evidence>
<protein>
    <recommendedName>
        <fullName evidence="4">Amino acid ABC transporter substrate-binding protein</fullName>
    </recommendedName>
</protein>
<comment type="caution">
    <text evidence="2">The sequence shown here is derived from an EMBL/GenBank/DDBJ whole genome shotgun (WGS) entry which is preliminary data.</text>
</comment>
<sequence>MQVFHSIRLALLASFAGWLIQCPVSAAEPDSQPIPTYSVVVQDIDYYPIYKADLASNEYSGYLRDLMDAFAAAEAIRFEYKVRPVRRMIWEYTRGLYDFALPDHPNWNKSEKLGMELSYSPPLLHFADGLYVLRENAGITREQMADYGTIHGFTPWKFQDRIDQGNVELITASSPENLVLMALAGRVEVINLAAPVAEYHFRNLDATGRFETAAHLLPVSLSSYHLSSARHPDIINALADFLEQNPEIPQQLQEKYRFPALPSGD</sequence>
<dbReference type="Gene3D" id="3.40.190.10">
    <property type="entry name" value="Periplasmic binding protein-like II"/>
    <property type="match status" value="2"/>
</dbReference>
<feature type="chain" id="PRO_5031220052" description="Amino acid ABC transporter substrate-binding protein" evidence="1">
    <location>
        <begin position="27"/>
        <end position="265"/>
    </location>
</feature>
<dbReference type="AlphaFoldDB" id="A0A7Z1DUJ2"/>
<accession>A0A7Z1DUJ2</accession>
<keyword evidence="3" id="KW-1185">Reference proteome</keyword>
<gene>
    <name evidence="2" type="ORF">B9Q17_10735</name>
</gene>
<name>A0A7Z1DUJ2_9GAMM</name>
<feature type="signal peptide" evidence="1">
    <location>
        <begin position="1"/>
        <end position="26"/>
    </location>
</feature>
<keyword evidence="1" id="KW-0732">Signal</keyword>